<reference evidence="1 2" key="1">
    <citation type="submission" date="2015-07" db="EMBL/GenBank/DDBJ databases">
        <title>The genome of Melipona quadrifasciata.</title>
        <authorList>
            <person name="Pan H."/>
            <person name="Kapheim K."/>
        </authorList>
    </citation>
    <scope>NUCLEOTIDE SEQUENCE [LARGE SCALE GENOMIC DNA]</scope>
    <source>
        <strain evidence="1">0111107301</strain>
        <tissue evidence="1">Whole body</tissue>
    </source>
</reference>
<keyword evidence="2" id="KW-1185">Reference proteome</keyword>
<dbReference type="Proteomes" id="UP000053105">
    <property type="component" value="Unassembled WGS sequence"/>
</dbReference>
<organism evidence="1 2">
    <name type="scientific">Melipona quadrifasciata</name>
    <dbReference type="NCBI Taxonomy" id="166423"/>
    <lineage>
        <taxon>Eukaryota</taxon>
        <taxon>Metazoa</taxon>
        <taxon>Ecdysozoa</taxon>
        <taxon>Arthropoda</taxon>
        <taxon>Hexapoda</taxon>
        <taxon>Insecta</taxon>
        <taxon>Pterygota</taxon>
        <taxon>Neoptera</taxon>
        <taxon>Endopterygota</taxon>
        <taxon>Hymenoptera</taxon>
        <taxon>Apocrita</taxon>
        <taxon>Aculeata</taxon>
        <taxon>Apoidea</taxon>
        <taxon>Anthophila</taxon>
        <taxon>Apidae</taxon>
        <taxon>Melipona</taxon>
    </lineage>
</organism>
<sequence length="56" mass="6354">MPLTFVALLNRKTNIIGMRRRSALTDSNRLSVSSPEDCFPAGESWQLEARNEKSRC</sequence>
<proteinExistence type="predicted"/>
<evidence type="ECO:0000313" key="2">
    <source>
        <dbReference type="Proteomes" id="UP000053105"/>
    </source>
</evidence>
<name>A0A0N0BH11_9HYME</name>
<dbReference type="AlphaFoldDB" id="A0A0N0BH11"/>
<accession>A0A0N0BH11</accession>
<dbReference type="EMBL" id="KQ435765">
    <property type="protein sequence ID" value="KOX75364.1"/>
    <property type="molecule type" value="Genomic_DNA"/>
</dbReference>
<gene>
    <name evidence="1" type="ORF">WN51_13234</name>
</gene>
<protein>
    <submittedName>
        <fullName evidence="1">Uncharacterized protein</fullName>
    </submittedName>
</protein>
<evidence type="ECO:0000313" key="1">
    <source>
        <dbReference type="EMBL" id="KOX75364.1"/>
    </source>
</evidence>